<dbReference type="Pfam" id="PF00746">
    <property type="entry name" value="Gram_pos_anchor"/>
    <property type="match status" value="1"/>
</dbReference>
<name>A0ABV4D830_9LACT</name>
<feature type="region of interest" description="Disordered" evidence="5">
    <location>
        <begin position="723"/>
        <end position="748"/>
    </location>
</feature>
<evidence type="ECO:0000259" key="6">
    <source>
        <dbReference type="Pfam" id="PF00746"/>
    </source>
</evidence>
<keyword evidence="1" id="KW-0134">Cell wall</keyword>
<evidence type="ECO:0000313" key="7">
    <source>
        <dbReference type="EMBL" id="MEY8537892.1"/>
    </source>
</evidence>
<evidence type="ECO:0000256" key="5">
    <source>
        <dbReference type="SAM" id="MobiDB-lite"/>
    </source>
</evidence>
<feature type="region of interest" description="Disordered" evidence="5">
    <location>
        <begin position="762"/>
        <end position="785"/>
    </location>
</feature>
<gene>
    <name evidence="7" type="ORF">AALM99_05480</name>
</gene>
<dbReference type="Proteomes" id="UP001565242">
    <property type="component" value="Unassembled WGS sequence"/>
</dbReference>
<dbReference type="NCBIfam" id="TIGR02167">
    <property type="entry name" value="Liste_lipo_26"/>
    <property type="match status" value="3"/>
</dbReference>
<keyword evidence="2" id="KW-0964">Secreted</keyword>
<evidence type="ECO:0000256" key="3">
    <source>
        <dbReference type="ARBA" id="ARBA00022729"/>
    </source>
</evidence>
<comment type="caution">
    <text evidence="7">The sequence shown here is derived from an EMBL/GenBank/DDBJ whole genome shotgun (WGS) entry which is preliminary data.</text>
</comment>
<evidence type="ECO:0000313" key="8">
    <source>
        <dbReference type="Proteomes" id="UP001565242"/>
    </source>
</evidence>
<dbReference type="Gene3D" id="3.80.10.10">
    <property type="entry name" value="Ribonuclease Inhibitor"/>
    <property type="match status" value="1"/>
</dbReference>
<evidence type="ECO:0000256" key="4">
    <source>
        <dbReference type="ARBA" id="ARBA00023088"/>
    </source>
</evidence>
<dbReference type="SUPFAM" id="SSF52047">
    <property type="entry name" value="RNI-like"/>
    <property type="match status" value="1"/>
</dbReference>
<dbReference type="InterPro" id="IPR005046">
    <property type="entry name" value="DUF285"/>
</dbReference>
<keyword evidence="3" id="KW-0732">Signal</keyword>
<accession>A0ABV4D830</accession>
<sequence>MTKNRTLHEEKRKSQQKAKRKARLHKIETATATSALLLNPAVVSGKVLAKKADAIGEPQTELVVEAPTPTEIPELAAIEELETGAEESAVPTETFGVNLELPLQVQDFSETSVQTPVQNVDIAPTAIAISPTVTGVWSGISYEYVSESGILNITGGQLPYNTGGGVHFDTLEQTIGPIREINFTGKTYASVNHYGLFWRLEELTTINFNGNFDTSATKNFESWFRWTPSLTHIDLSTLSTLNLTTSVNHMFQESGVQFLDLSMLDFSRVVEMTSMFEDAGDLEEVILPENFGASAMTMDWMFDMYVSGSKLTNIDLSKFNTSNVVQMTLMFRNLDHIPTLDFSNFDTAKVKMMNQMFMRSTFETLDLSNFNTAKVQQFSQMFQETEVKRLDLSSFDTAGSVSFQNMFQGSTVEYLDLSSFDTSFTNVTPADGWTSEDWMENYVKPYASRKDMLANTHHLTTLILGPKTVLEDTNLPGEIPGYMNSWIRQEDGKVVSSEELMELSNIEGNAAGMWVRGVRYEQDIHNFAVKNDISDEGLREALDQNIGELLYAGDQEIDLDITPALDNYLVKMSALRDENGILPAGIYPMEETMVYDEDPGEGERSVLITFNLTLFIYDEDTTWAANDIYVNLEHLERKHSERPTLDHDHLLANGVLKATRISTVEELHDKSMIEFIESDVQDLMTNETSEMLHEVGFKINTPEINTLNVEGYDGILKVNITSDENMLGNPPKENEAEKPEKPEPPVIPTPIVAEKDMVVPTEFVADAENVPAPDDEDLPSTGDLTGSVALGVAALTAAALLKKRKKKSEKDEK</sequence>
<keyword evidence="4" id="KW-0572">Peptidoglycan-anchor</keyword>
<dbReference type="InterPro" id="IPR011889">
    <property type="entry name" value="Liste_lipo_26"/>
</dbReference>
<feature type="region of interest" description="Disordered" evidence="5">
    <location>
        <begin position="1"/>
        <end position="21"/>
    </location>
</feature>
<organism evidence="7 8">
    <name type="scientific">Lactococcus muris</name>
    <dbReference type="NCBI Taxonomy" id="2941330"/>
    <lineage>
        <taxon>Bacteria</taxon>
        <taxon>Bacillati</taxon>
        <taxon>Bacillota</taxon>
        <taxon>Bacilli</taxon>
        <taxon>Lactobacillales</taxon>
        <taxon>Streptococcaceae</taxon>
        <taxon>Lactococcus</taxon>
    </lineage>
</organism>
<evidence type="ECO:0000256" key="2">
    <source>
        <dbReference type="ARBA" id="ARBA00022525"/>
    </source>
</evidence>
<dbReference type="InterPro" id="IPR019931">
    <property type="entry name" value="LPXTG_anchor"/>
</dbReference>
<feature type="domain" description="Gram-positive cocci surface proteins LPxTG" evidence="6">
    <location>
        <begin position="777"/>
        <end position="810"/>
    </location>
</feature>
<dbReference type="Pfam" id="PF03382">
    <property type="entry name" value="DUF285"/>
    <property type="match status" value="2"/>
</dbReference>
<dbReference type="EMBL" id="JBCLSQ010000010">
    <property type="protein sequence ID" value="MEY8537892.1"/>
    <property type="molecule type" value="Genomic_DNA"/>
</dbReference>
<proteinExistence type="predicted"/>
<feature type="compositionally biased region" description="Basic and acidic residues" evidence="5">
    <location>
        <begin position="732"/>
        <end position="743"/>
    </location>
</feature>
<dbReference type="InterPro" id="IPR032675">
    <property type="entry name" value="LRR_dom_sf"/>
</dbReference>
<reference evidence="7 8" key="1">
    <citation type="submission" date="2024-03" db="EMBL/GenBank/DDBJ databases">
        <title>Mouse gut bacterial collection (mGBC) of GemPharmatech.</title>
        <authorList>
            <person name="He Y."/>
            <person name="Dong L."/>
            <person name="Wu D."/>
            <person name="Gao X."/>
            <person name="Lin Z."/>
        </authorList>
    </citation>
    <scope>NUCLEOTIDE SEQUENCE [LARGE SCALE GENOMIC DNA]</scope>
    <source>
        <strain evidence="7 8">20-218</strain>
    </source>
</reference>
<feature type="compositionally biased region" description="Basic and acidic residues" evidence="5">
    <location>
        <begin position="1"/>
        <end position="13"/>
    </location>
</feature>
<evidence type="ECO:0000256" key="1">
    <source>
        <dbReference type="ARBA" id="ARBA00022512"/>
    </source>
</evidence>
<keyword evidence="8" id="KW-1185">Reference proteome</keyword>
<dbReference type="RefSeq" id="WP_369918130.1">
    <property type="nucleotide sequence ID" value="NZ_JBCLSQ010000010.1"/>
</dbReference>
<protein>
    <submittedName>
        <fullName evidence="7">BspA family leucine-rich repeat surface protein</fullName>
    </submittedName>
</protein>